<gene>
    <name evidence="1" type="ORF">SAMN02745123_00073</name>
</gene>
<dbReference type="AlphaFoldDB" id="A0A1M6NDU1"/>
<dbReference type="Proteomes" id="UP000183997">
    <property type="component" value="Unassembled WGS sequence"/>
</dbReference>
<dbReference type="STRING" id="1121421.SAMN02745123_00073"/>
<evidence type="ECO:0000313" key="1">
    <source>
        <dbReference type="EMBL" id="SHJ93776.1"/>
    </source>
</evidence>
<organism evidence="1 2">
    <name type="scientific">Desulforamulus aeronauticus DSM 10349</name>
    <dbReference type="NCBI Taxonomy" id="1121421"/>
    <lineage>
        <taxon>Bacteria</taxon>
        <taxon>Bacillati</taxon>
        <taxon>Bacillota</taxon>
        <taxon>Clostridia</taxon>
        <taxon>Eubacteriales</taxon>
        <taxon>Peptococcaceae</taxon>
        <taxon>Desulforamulus</taxon>
    </lineage>
</organism>
<name>A0A1M6NDU1_9FIRM</name>
<sequence>MLVVGYLTGVAELENQEKEIRCIMCGRVIVIEKSEDPWEEEDDFIPKPKKSVSFCQLCEAKLRKESDDRIKGTKPI</sequence>
<proteinExistence type="predicted"/>
<keyword evidence="2" id="KW-1185">Reference proteome</keyword>
<evidence type="ECO:0000313" key="2">
    <source>
        <dbReference type="Proteomes" id="UP000183997"/>
    </source>
</evidence>
<accession>A0A1M6NDU1</accession>
<reference evidence="2" key="1">
    <citation type="submission" date="2016-11" db="EMBL/GenBank/DDBJ databases">
        <authorList>
            <person name="Varghese N."/>
            <person name="Submissions S."/>
        </authorList>
    </citation>
    <scope>NUCLEOTIDE SEQUENCE [LARGE SCALE GENOMIC DNA]</scope>
    <source>
        <strain evidence="2">DSM 10349</strain>
    </source>
</reference>
<dbReference type="EMBL" id="FRAR01000004">
    <property type="protein sequence ID" value="SHJ93776.1"/>
    <property type="molecule type" value="Genomic_DNA"/>
</dbReference>
<protein>
    <submittedName>
        <fullName evidence="1">Uncharacterized protein</fullName>
    </submittedName>
</protein>